<comment type="caution">
    <text evidence="1">The sequence shown here is derived from an EMBL/GenBank/DDBJ whole genome shotgun (WGS) entry which is preliminary data.</text>
</comment>
<reference evidence="1" key="1">
    <citation type="submission" date="2015-02" db="EMBL/GenBank/DDBJ databases">
        <title>A novel member of the family Ruminococcaceae isolated from human feces.</title>
        <authorList>
            <person name="Shkoporov A.N."/>
            <person name="Chaplin A.V."/>
            <person name="Motuzova O.V."/>
            <person name="Kafarskaia L.I."/>
            <person name="Khokhlova E.V."/>
            <person name="Efimov B.A."/>
        </authorList>
    </citation>
    <scope>NUCLEOTIDE SEQUENCE [LARGE SCALE GENOMIC DNA]</scope>
    <source>
        <strain evidence="1">585-1</strain>
    </source>
</reference>
<proteinExistence type="predicted"/>
<gene>
    <name evidence="1" type="ORF">TQ39_02195</name>
</gene>
<organism evidence="1 2">
    <name type="scientific">Ruthenibacterium lactatiformans</name>
    <dbReference type="NCBI Taxonomy" id="1550024"/>
    <lineage>
        <taxon>Bacteria</taxon>
        <taxon>Bacillati</taxon>
        <taxon>Bacillota</taxon>
        <taxon>Clostridia</taxon>
        <taxon>Eubacteriales</taxon>
        <taxon>Oscillospiraceae</taxon>
        <taxon>Ruthenibacterium</taxon>
    </lineage>
</organism>
<dbReference type="Proteomes" id="UP000032483">
    <property type="component" value="Unassembled WGS sequence"/>
</dbReference>
<sequence>MQTYVLKAGAITVRGNLIYTPAHKPHDGGKHFAAMAENHKVDGCAIKYMGSYEINDLAKSVYTEREISWLKKEQSFWAICTRFSNGLEFFK</sequence>
<dbReference type="EMBL" id="JXXK01000002">
    <property type="protein sequence ID" value="KJF41057.1"/>
    <property type="molecule type" value="Genomic_DNA"/>
</dbReference>
<dbReference type="AlphaFoldDB" id="A0A0D8J2B9"/>
<evidence type="ECO:0000313" key="2">
    <source>
        <dbReference type="Proteomes" id="UP000032483"/>
    </source>
</evidence>
<accession>A0A0D8J2B9</accession>
<protein>
    <submittedName>
        <fullName evidence="1">Uncharacterized protein</fullName>
    </submittedName>
</protein>
<keyword evidence="2" id="KW-1185">Reference proteome</keyword>
<evidence type="ECO:0000313" key="1">
    <source>
        <dbReference type="EMBL" id="KJF41057.1"/>
    </source>
</evidence>
<name>A0A0D8J2B9_9FIRM</name>